<feature type="region of interest" description="Disordered" evidence="1">
    <location>
        <begin position="74"/>
        <end position="99"/>
    </location>
</feature>
<feature type="compositionally biased region" description="Low complexity" evidence="1">
    <location>
        <begin position="23"/>
        <end position="36"/>
    </location>
</feature>
<keyword evidence="3" id="KW-1185">Reference proteome</keyword>
<reference evidence="2" key="1">
    <citation type="journal article" date="2020" name="Stud. Mycol.">
        <title>101 Dothideomycetes genomes: a test case for predicting lifestyles and emergence of pathogens.</title>
        <authorList>
            <person name="Haridas S."/>
            <person name="Albert R."/>
            <person name="Binder M."/>
            <person name="Bloem J."/>
            <person name="Labutti K."/>
            <person name="Salamov A."/>
            <person name="Andreopoulos B."/>
            <person name="Baker S."/>
            <person name="Barry K."/>
            <person name="Bills G."/>
            <person name="Bluhm B."/>
            <person name="Cannon C."/>
            <person name="Castanera R."/>
            <person name="Culley D."/>
            <person name="Daum C."/>
            <person name="Ezra D."/>
            <person name="Gonzalez J."/>
            <person name="Henrissat B."/>
            <person name="Kuo A."/>
            <person name="Liang C."/>
            <person name="Lipzen A."/>
            <person name="Lutzoni F."/>
            <person name="Magnuson J."/>
            <person name="Mondo S."/>
            <person name="Nolan M."/>
            <person name="Ohm R."/>
            <person name="Pangilinan J."/>
            <person name="Park H.-J."/>
            <person name="Ramirez L."/>
            <person name="Alfaro M."/>
            <person name="Sun H."/>
            <person name="Tritt A."/>
            <person name="Yoshinaga Y."/>
            <person name="Zwiers L.-H."/>
            <person name="Turgeon B."/>
            <person name="Goodwin S."/>
            <person name="Spatafora J."/>
            <person name="Crous P."/>
            <person name="Grigoriev I."/>
        </authorList>
    </citation>
    <scope>NUCLEOTIDE SEQUENCE</scope>
    <source>
        <strain evidence="2">CBS 107.79</strain>
    </source>
</reference>
<protein>
    <submittedName>
        <fullName evidence="2">Uncharacterized protein</fullName>
    </submittedName>
</protein>
<feature type="region of interest" description="Disordered" evidence="1">
    <location>
        <begin position="23"/>
        <end position="45"/>
    </location>
</feature>
<dbReference type="AlphaFoldDB" id="A0A6A5VIA5"/>
<accession>A0A6A5VIA5</accession>
<proteinExistence type="predicted"/>
<evidence type="ECO:0000313" key="2">
    <source>
        <dbReference type="EMBL" id="KAF1976944.1"/>
    </source>
</evidence>
<dbReference type="EMBL" id="ML976665">
    <property type="protein sequence ID" value="KAF1976944.1"/>
    <property type="molecule type" value="Genomic_DNA"/>
</dbReference>
<evidence type="ECO:0000313" key="3">
    <source>
        <dbReference type="Proteomes" id="UP000800036"/>
    </source>
</evidence>
<evidence type="ECO:0000256" key="1">
    <source>
        <dbReference type="SAM" id="MobiDB-lite"/>
    </source>
</evidence>
<dbReference type="Proteomes" id="UP000800036">
    <property type="component" value="Unassembled WGS sequence"/>
</dbReference>
<gene>
    <name evidence="2" type="ORF">BU23DRAFT_15749</name>
</gene>
<name>A0A6A5VIA5_9PLEO</name>
<organism evidence="2 3">
    <name type="scientific">Bimuria novae-zelandiae CBS 107.79</name>
    <dbReference type="NCBI Taxonomy" id="1447943"/>
    <lineage>
        <taxon>Eukaryota</taxon>
        <taxon>Fungi</taxon>
        <taxon>Dikarya</taxon>
        <taxon>Ascomycota</taxon>
        <taxon>Pezizomycotina</taxon>
        <taxon>Dothideomycetes</taxon>
        <taxon>Pleosporomycetidae</taxon>
        <taxon>Pleosporales</taxon>
        <taxon>Massarineae</taxon>
        <taxon>Didymosphaeriaceae</taxon>
        <taxon>Bimuria</taxon>
    </lineage>
</organism>
<sequence>MDSFDSHSTTILYTDTAQFGTTAAPTTATRSPSSQSLRSVAASPPTPPENLAIVFPLAHPVYVSHRQSQRRTYLRPVRGRPSNPVSGSGTSRAGGGCADRGCKRRRLASDGYAGGPWRGESPLWAVTALLGGRTLRERPLPSAAVPLALPVSVLYRLFTSCRD</sequence>